<name>A0A7X1TJZ3_9BURK</name>
<protein>
    <submittedName>
        <fullName evidence="3">Tripartite tricarboxylate transporter substrate binding protein</fullName>
    </submittedName>
</protein>
<keyword evidence="2" id="KW-0732">Signal</keyword>
<evidence type="ECO:0000313" key="3">
    <source>
        <dbReference type="EMBL" id="MPW22046.1"/>
    </source>
</evidence>
<dbReference type="AlphaFoldDB" id="A0A7X1TJZ3"/>
<evidence type="ECO:0000256" key="2">
    <source>
        <dbReference type="SAM" id="SignalP"/>
    </source>
</evidence>
<dbReference type="EMBL" id="WHNP01000056">
    <property type="protein sequence ID" value="MPW22046.1"/>
    <property type="molecule type" value="Genomic_DNA"/>
</dbReference>
<dbReference type="Gene3D" id="3.40.190.150">
    <property type="entry name" value="Bordetella uptake gene, domain 1"/>
    <property type="match status" value="1"/>
</dbReference>
<feature type="signal peptide" evidence="2">
    <location>
        <begin position="1"/>
        <end position="24"/>
    </location>
</feature>
<keyword evidence="4" id="KW-1185">Reference proteome</keyword>
<dbReference type="Gene3D" id="3.40.190.10">
    <property type="entry name" value="Periplasmic binding protein-like II"/>
    <property type="match status" value="1"/>
</dbReference>
<dbReference type="PANTHER" id="PTHR42928:SF5">
    <property type="entry name" value="BLR1237 PROTEIN"/>
    <property type="match status" value="1"/>
</dbReference>
<reference evidence="3 4" key="1">
    <citation type="submission" date="2019-10" db="EMBL/GenBank/DDBJ databases">
        <title>Paraburkholderia sp. isolated from nodules of Mimosa pudica from Brazilian Atlantic Forest soils.</title>
        <authorList>
            <person name="Paulitsch F."/>
            <person name="Hungria M."/>
            <person name="Dall'Agnol R."/>
        </authorList>
    </citation>
    <scope>NUCLEOTIDE SEQUENCE [LARGE SCALE GENOMIC DNA]</scope>
    <source>
        <strain evidence="3 4">CNPSo 3157</strain>
    </source>
</reference>
<dbReference type="RefSeq" id="WP_152766431.1">
    <property type="nucleotide sequence ID" value="NZ_WHNP01000056.1"/>
</dbReference>
<dbReference type="PIRSF" id="PIRSF017082">
    <property type="entry name" value="YflP"/>
    <property type="match status" value="1"/>
</dbReference>
<comment type="caution">
    <text evidence="3">The sequence shown here is derived from an EMBL/GenBank/DDBJ whole genome shotgun (WGS) entry which is preliminary data.</text>
</comment>
<dbReference type="PANTHER" id="PTHR42928">
    <property type="entry name" value="TRICARBOXYLATE-BINDING PROTEIN"/>
    <property type="match status" value="1"/>
</dbReference>
<proteinExistence type="inferred from homology"/>
<accession>A0A7X1TJZ3</accession>
<comment type="similarity">
    <text evidence="1">Belongs to the UPF0065 (bug) family.</text>
</comment>
<organism evidence="3 4">
    <name type="scientific">Paraburkholderia franconis</name>
    <dbReference type="NCBI Taxonomy" id="2654983"/>
    <lineage>
        <taxon>Bacteria</taxon>
        <taxon>Pseudomonadati</taxon>
        <taxon>Pseudomonadota</taxon>
        <taxon>Betaproteobacteria</taxon>
        <taxon>Burkholderiales</taxon>
        <taxon>Burkholderiaceae</taxon>
        <taxon>Paraburkholderia</taxon>
    </lineage>
</organism>
<dbReference type="Proteomes" id="UP000484381">
    <property type="component" value="Unassembled WGS sequence"/>
</dbReference>
<feature type="chain" id="PRO_5031279042" evidence="2">
    <location>
        <begin position="25"/>
        <end position="324"/>
    </location>
</feature>
<dbReference type="Pfam" id="PF03401">
    <property type="entry name" value="TctC"/>
    <property type="match status" value="1"/>
</dbReference>
<dbReference type="SUPFAM" id="SSF53850">
    <property type="entry name" value="Periplasmic binding protein-like II"/>
    <property type="match status" value="1"/>
</dbReference>
<dbReference type="InterPro" id="IPR005064">
    <property type="entry name" value="BUG"/>
</dbReference>
<evidence type="ECO:0000256" key="1">
    <source>
        <dbReference type="ARBA" id="ARBA00006987"/>
    </source>
</evidence>
<gene>
    <name evidence="3" type="ORF">GCT13_35670</name>
</gene>
<evidence type="ECO:0000313" key="4">
    <source>
        <dbReference type="Proteomes" id="UP000484381"/>
    </source>
</evidence>
<sequence>MKTLSCIAALLIGASIVAPVAAHAADTFPGSKRVRLIVGYTPGGASDIVGRLVAKGMAEVNGGNFIVENRPGDGGMVGMAYVKNAPADGSVLGIAVSGTLVTGPHLQKNVPYDALTSFADVGKIAKAPMVMFASPSYKDPTVAHVIADAKAHPGQMKSAQGAKAFELAQHLFNSLAGVNIGIVPYPGGAQAAIDVMAGRVTLMVDTIGAQIGAIKGGKLVPVAVLDSKRSPLLPKVPTMQEEGVKDYEAVGWMGLVAPKGTPPEVVAKINADLNKALALPEVKEKLQSLGYDPDPSTPAQFQETVNKEFAKWGKVCKDAGIQPS</sequence>
<dbReference type="InterPro" id="IPR042100">
    <property type="entry name" value="Bug_dom1"/>
</dbReference>